<dbReference type="AlphaFoldDB" id="A0A2A6C695"/>
<proteinExistence type="predicted"/>
<reference evidence="2" key="1">
    <citation type="journal article" date="2008" name="Nat. Genet.">
        <title>The Pristionchus pacificus genome provides a unique perspective on nematode lifestyle and parasitism.</title>
        <authorList>
            <person name="Dieterich C."/>
            <person name="Clifton S.W."/>
            <person name="Schuster L.N."/>
            <person name="Chinwalla A."/>
            <person name="Delehaunty K."/>
            <person name="Dinkelacker I."/>
            <person name="Fulton L."/>
            <person name="Fulton R."/>
            <person name="Godfrey J."/>
            <person name="Minx P."/>
            <person name="Mitreva M."/>
            <person name="Roeseler W."/>
            <person name="Tian H."/>
            <person name="Witte H."/>
            <person name="Yang S.P."/>
            <person name="Wilson R.K."/>
            <person name="Sommer R.J."/>
        </authorList>
    </citation>
    <scope>NUCLEOTIDE SEQUENCE [LARGE SCALE GENOMIC DNA]</scope>
    <source>
        <strain evidence="2">PS312</strain>
    </source>
</reference>
<keyword evidence="2" id="KW-1185">Reference proteome</keyword>
<sequence>MGNVTLLPDQLPQYFQWDRNFAMEFSYNFRFYYCVTALFTIHPLVFYILIFEPGSLSKEIRLGYIANQASSVVNSELRLYSITLIIFEWVYGVLFGIYPLCPYPGIHCGGWLCGKGIHPRLLLTFFGVCVILPSPPFEYLLLVMHQKLVQNTTSKANKCSCRTQNALIVAVTLLLSLNIIGFGIFGVQTKKADEILSRPELAWLAERDGEVFLFGDIADPESFTIGIESYPECYILAATVGLIGFYVWFFSYHTIKMLKTTENSFTDETMRIQMRMITVLQYQFYGVFLCFAIPCGMMFLGVYFGTMGFPHPRTMAFCRPVFTVSLHIFFRFGHVQTAIIQSSILLITKTLHNLDSLPLSLIFLLKNQTYRRDLTIKDKGKIVQILWNKVRRLVRWLTPCVDRSVAPTLTSFRPFSSMPSSSMTRSNASLLLSLGHRIWNGSYSYVSFYHLPDFTPLHFAHPYSELLLSVIRKANSSLRFQTCYCIIAIFTIHPLVFYLLFFESASLSKEIRLGYLANQAYFLRFGIGLIIFEWVYGVFIKVYPLCPYPGIHCGGLLCGKGIPPQILLAIVAFGVVIPDPPFEFLLLVMHQKLVQNTPSKVRFKKRTQFLMMVAVVALLGMNVVGFAIFGQRTKKADEILSLVSKGGEVFLFGDIAEPEGFAYECYILSASIGLIMLFIVFFSYHTISTIKSMQVASENMGNTVTDETMRLQVRMINVLRYQFYGVAVCMALPCGLMFLGVYFGTLGIPHPRYMATCRFLFSMIQIVDAVPLSLIFLLKNQTYRRVILDKTRRLLHRLTPCIGRTVVPISTPLAPFSSFPSSSITRPNDLPYYFNYDVDFAVDLTQKIQTYYCITALFTIHPIVLYLLIWESRSLSEEVRRGYIAHQVSVIMFEWIYGVIIQIYPLCPYPGLFCGGWLCGRGIPPQILLAIIAFAVILPCTPYEYILLVMHQKMIAKTTSRVRISKRLQNTIIVTIVLLLTINVVGFSLFGQRSKNANEILSRPELAWLAKKGQVFLFGDIDKPETFAFECYILSTTVALIMPYVWFFTFHSRRMVKKNQKALDSTCLQLQMTKALQYQFYGVVFCFALPCALLSLGSNFGSFFDESLPHPRVLAIGRFLFTILHNLYSLPFSLILILKTSVYRKILWNKIRRIFRCMNLRFANSVA</sequence>
<accession>A0A2A6C695</accession>
<reference evidence="1" key="2">
    <citation type="submission" date="2022-06" db="UniProtKB">
        <authorList>
            <consortium name="EnsemblMetazoa"/>
        </authorList>
    </citation>
    <scope>IDENTIFICATION</scope>
    <source>
        <strain evidence="1">PS312</strain>
    </source>
</reference>
<accession>A0A8R1U6J8</accession>
<dbReference type="InterPro" id="IPR019422">
    <property type="entry name" value="7TM_GPCR_serpentine_rcpt_Srh"/>
</dbReference>
<evidence type="ECO:0000313" key="2">
    <source>
        <dbReference type="Proteomes" id="UP000005239"/>
    </source>
</evidence>
<organism evidence="1 2">
    <name type="scientific">Pristionchus pacificus</name>
    <name type="common">Parasitic nematode worm</name>
    <dbReference type="NCBI Taxonomy" id="54126"/>
    <lineage>
        <taxon>Eukaryota</taxon>
        <taxon>Metazoa</taxon>
        <taxon>Ecdysozoa</taxon>
        <taxon>Nematoda</taxon>
        <taxon>Chromadorea</taxon>
        <taxon>Rhabditida</taxon>
        <taxon>Rhabditina</taxon>
        <taxon>Diplogasteromorpha</taxon>
        <taxon>Diplogasteroidea</taxon>
        <taxon>Neodiplogasteridae</taxon>
        <taxon>Pristionchus</taxon>
    </lineage>
</organism>
<evidence type="ECO:0000313" key="1">
    <source>
        <dbReference type="EnsemblMetazoa" id="PPA07314.1"/>
    </source>
</evidence>
<name>A0A2A6C695_PRIPA</name>
<dbReference type="PANTHER" id="PTHR45830">
    <property type="entry name" value="SERPENTINE RECEPTOR, CLASS I"/>
    <property type="match status" value="1"/>
</dbReference>
<dbReference type="PANTHER" id="PTHR45830:SF15">
    <property type="entry name" value="SERPENTINE RECEPTOR, CLASS I"/>
    <property type="match status" value="1"/>
</dbReference>
<dbReference type="EnsemblMetazoa" id="PPA07314.1">
    <property type="protein sequence ID" value="PPA07314.1"/>
    <property type="gene ID" value="WBGene00096868"/>
</dbReference>
<dbReference type="Pfam" id="PF10318">
    <property type="entry name" value="7TM_GPCR_Srh"/>
    <property type="match status" value="1"/>
</dbReference>
<protein>
    <submittedName>
        <fullName evidence="1">G protein-coupled receptor</fullName>
    </submittedName>
</protein>
<dbReference type="Proteomes" id="UP000005239">
    <property type="component" value="Unassembled WGS sequence"/>
</dbReference>
<gene>
    <name evidence="1" type="primary">WBGene00096868</name>
</gene>